<evidence type="ECO:0000256" key="11">
    <source>
        <dbReference type="ARBA" id="ARBA00022801"/>
    </source>
</evidence>
<feature type="transmembrane region" description="Helical" evidence="21">
    <location>
        <begin position="45"/>
        <end position="66"/>
    </location>
</feature>
<comment type="caution">
    <text evidence="22">The sequence shown here is derived from an EMBL/GenBank/DDBJ whole genome shotgun (WGS) entry which is preliminary data.</text>
</comment>
<evidence type="ECO:0000256" key="3">
    <source>
        <dbReference type="ARBA" id="ARBA00004477"/>
    </source>
</evidence>
<keyword evidence="10" id="KW-0888">Threonine protease</keyword>
<dbReference type="Gene3D" id="3.60.20.10">
    <property type="entry name" value="Glutamine Phosphoribosylpyrophosphate, subunit 1, domain 1"/>
    <property type="match status" value="1"/>
</dbReference>
<evidence type="ECO:0000256" key="6">
    <source>
        <dbReference type="ARBA" id="ARBA00012039"/>
    </source>
</evidence>
<dbReference type="InterPro" id="IPR001353">
    <property type="entry name" value="Proteasome_sua/b"/>
</dbReference>
<evidence type="ECO:0000256" key="2">
    <source>
        <dbReference type="ARBA" id="ARBA00004123"/>
    </source>
</evidence>
<feature type="transmembrane region" description="Helical" evidence="21">
    <location>
        <begin position="379"/>
        <end position="399"/>
    </location>
</feature>
<dbReference type="InterPro" id="IPR007594">
    <property type="entry name" value="RFT1"/>
</dbReference>
<comment type="function">
    <text evidence="19">Intramembrane glycolipid transporter that operates in the biosynthetic pathway of dolichol-linked oligosaccharides, the glycan precursors employed in protein asparagine (N)-glycosylation. The sequential addition of sugars to dolichol pyrophosphate produces dolichol-linked oligosaccharides containing fourteen sugars, including two GlcNAcs, nine mannoses and three glucoses. Once assembled, the oligosaccharide is transferred from the lipid to nascent proteins by oligosaccharyltransferases. The assembly of dolichol-linked oligosaccharides begins on the cytosolic side of the endoplasmic reticulum membrane and finishes in its lumen. RFT1 could mediate the translocation of the cytosolically oriented intermediate DolPP-GlcNAc2Man5, produced by ALG11, into the ER lumen where dolichol-linked oligosaccharides assembly continues. However, the intramembrane lipid transporter activity could not be confirmed in vitro.</text>
</comment>
<protein>
    <recommendedName>
        <fullName evidence="17">Man(5)GlcNAc(2)-PP-dolichol translocation protein RFT1</fullName>
        <ecNumber evidence="6">3.4.25.1</ecNumber>
    </recommendedName>
    <alternativeName>
        <fullName evidence="18">Protein RFT1 homolog</fullName>
    </alternativeName>
</protein>
<feature type="transmembrane region" description="Helical" evidence="21">
    <location>
        <begin position="123"/>
        <end position="141"/>
    </location>
</feature>
<dbReference type="PANTHER" id="PTHR13117:SF5">
    <property type="entry name" value="PROTEIN RFT1 HOMOLOG"/>
    <property type="match status" value="1"/>
</dbReference>
<dbReference type="GO" id="GO:0034203">
    <property type="term" value="P:glycolipid translocation"/>
    <property type="evidence" value="ECO:0007669"/>
    <property type="project" value="TreeGrafter"/>
</dbReference>
<evidence type="ECO:0000256" key="1">
    <source>
        <dbReference type="ARBA" id="ARBA00001198"/>
    </source>
</evidence>
<gene>
    <name evidence="22" type="primary">rft1</name>
    <name evidence="22" type="ORF">T4C_2526</name>
</gene>
<comment type="similarity">
    <text evidence="5">Belongs to the RFT1 family.</text>
</comment>
<evidence type="ECO:0000256" key="17">
    <source>
        <dbReference type="ARBA" id="ARBA00044793"/>
    </source>
</evidence>
<evidence type="ECO:0000313" key="22">
    <source>
        <dbReference type="EMBL" id="KRZ38429.1"/>
    </source>
</evidence>
<dbReference type="InterPro" id="IPR000243">
    <property type="entry name" value="Pept_T1A_subB"/>
</dbReference>
<keyword evidence="11" id="KW-0378">Hydrolase</keyword>
<evidence type="ECO:0000256" key="13">
    <source>
        <dbReference type="ARBA" id="ARBA00022942"/>
    </source>
</evidence>
<accession>A0A0V1JU07</accession>
<feature type="transmembrane region" description="Helical" evidence="21">
    <location>
        <begin position="185"/>
        <end position="206"/>
    </location>
</feature>
<reference evidence="22 23" key="1">
    <citation type="submission" date="2015-01" db="EMBL/GenBank/DDBJ databases">
        <title>Evolution of Trichinella species and genotypes.</title>
        <authorList>
            <person name="Korhonen P.K."/>
            <person name="Edoardo P."/>
            <person name="Giuseppe L.R."/>
            <person name="Gasser R.B."/>
        </authorList>
    </citation>
    <scope>NUCLEOTIDE SEQUENCE [LARGE SCALE GENOMIC DNA]</scope>
    <source>
        <strain evidence="22">ISS176</strain>
    </source>
</reference>
<evidence type="ECO:0000256" key="14">
    <source>
        <dbReference type="ARBA" id="ARBA00022989"/>
    </source>
</evidence>
<comment type="subunit">
    <text evidence="16">The 26S proteasome consists of a 20S proteasome core and two 19S regulatory subunits. The 20S proteasome core is composed of 28 subunits that are arranged in four stacked rings, resulting in a barrel-shaped structure. The two end rings are each formed by seven alpha subunits, and the two central rings are each formed by seven beta subunits. The catalytic chamber with the active sites is on the inside of the barrel.</text>
</comment>
<evidence type="ECO:0000256" key="16">
    <source>
        <dbReference type="ARBA" id="ARBA00026071"/>
    </source>
</evidence>
<evidence type="ECO:0000256" key="20">
    <source>
        <dbReference type="PIRSR" id="PIRSR600243-1"/>
    </source>
</evidence>
<dbReference type="PROSITE" id="PS51476">
    <property type="entry name" value="PROTEASOME_BETA_2"/>
    <property type="match status" value="1"/>
</dbReference>
<evidence type="ECO:0000256" key="12">
    <source>
        <dbReference type="ARBA" id="ARBA00022824"/>
    </source>
</evidence>
<dbReference type="PANTHER" id="PTHR13117">
    <property type="entry name" value="ENDOPLASMIC RETICULUM MULTISPAN TRANSMEMBRANE PROTEIN-RELATED"/>
    <property type="match status" value="1"/>
</dbReference>
<keyword evidence="14 21" id="KW-1133">Transmembrane helix</keyword>
<proteinExistence type="inferred from homology"/>
<keyword evidence="8" id="KW-0645">Protease</keyword>
<dbReference type="CDD" id="cd03762">
    <property type="entry name" value="proteasome_beta_type_6"/>
    <property type="match status" value="1"/>
</dbReference>
<feature type="transmembrane region" description="Helical" evidence="21">
    <location>
        <begin position="411"/>
        <end position="430"/>
    </location>
</feature>
<dbReference type="Pfam" id="PF04506">
    <property type="entry name" value="Rft-1"/>
    <property type="match status" value="1"/>
</dbReference>
<feature type="transmembrane region" description="Helical" evidence="21">
    <location>
        <begin position="87"/>
        <end position="111"/>
    </location>
</feature>
<dbReference type="GO" id="GO:0006488">
    <property type="term" value="P:dolichol-linked oligosaccharide biosynthetic process"/>
    <property type="evidence" value="ECO:0007669"/>
    <property type="project" value="InterPro"/>
</dbReference>
<keyword evidence="9 21" id="KW-0812">Transmembrane</keyword>
<dbReference type="SUPFAM" id="SSF56235">
    <property type="entry name" value="N-terminal nucleophile aminohydrolases (Ntn hydrolases)"/>
    <property type="match status" value="1"/>
</dbReference>
<evidence type="ECO:0000256" key="5">
    <source>
        <dbReference type="ARBA" id="ARBA00010288"/>
    </source>
</evidence>
<evidence type="ECO:0000256" key="10">
    <source>
        <dbReference type="ARBA" id="ARBA00022698"/>
    </source>
</evidence>
<comment type="pathway">
    <text evidence="4">Protein modification; protein glycosylation.</text>
</comment>
<dbReference type="GO" id="GO:0005839">
    <property type="term" value="C:proteasome core complex"/>
    <property type="evidence" value="ECO:0007669"/>
    <property type="project" value="InterPro"/>
</dbReference>
<dbReference type="InterPro" id="IPR029055">
    <property type="entry name" value="Ntn_hydrolases_N"/>
</dbReference>
<evidence type="ECO:0000256" key="18">
    <source>
        <dbReference type="ARBA" id="ARBA00044819"/>
    </source>
</evidence>
<evidence type="ECO:0000256" key="7">
    <source>
        <dbReference type="ARBA" id="ARBA00022490"/>
    </source>
</evidence>
<dbReference type="GO" id="GO:0005634">
    <property type="term" value="C:nucleus"/>
    <property type="evidence" value="ECO:0007669"/>
    <property type="project" value="UniProtKB-SubCell"/>
</dbReference>
<feature type="transmembrane region" description="Helical" evidence="21">
    <location>
        <begin position="20"/>
        <end position="39"/>
    </location>
</feature>
<keyword evidence="12" id="KW-0256">Endoplasmic reticulum</keyword>
<comment type="catalytic activity">
    <reaction evidence="1">
        <text>Cleavage of peptide bonds with very broad specificity.</text>
        <dbReference type="EC" id="3.4.25.1"/>
    </reaction>
</comment>
<dbReference type="EMBL" id="JYDV01000046">
    <property type="protein sequence ID" value="KRZ38429.1"/>
    <property type="molecule type" value="Genomic_DNA"/>
</dbReference>
<dbReference type="InterPro" id="IPR023333">
    <property type="entry name" value="Proteasome_suB-type"/>
</dbReference>
<dbReference type="PRINTS" id="PR00141">
    <property type="entry name" value="PROTEASOME"/>
</dbReference>
<feature type="transmembrane region" description="Helical" evidence="21">
    <location>
        <begin position="500"/>
        <end position="523"/>
    </location>
</feature>
<evidence type="ECO:0000313" key="23">
    <source>
        <dbReference type="Proteomes" id="UP000054826"/>
    </source>
</evidence>
<dbReference type="GO" id="GO:0051603">
    <property type="term" value="P:proteolysis involved in protein catabolic process"/>
    <property type="evidence" value="ECO:0007669"/>
    <property type="project" value="InterPro"/>
</dbReference>
<evidence type="ECO:0000256" key="21">
    <source>
        <dbReference type="SAM" id="Phobius"/>
    </source>
</evidence>
<evidence type="ECO:0000256" key="9">
    <source>
        <dbReference type="ARBA" id="ARBA00022692"/>
    </source>
</evidence>
<evidence type="ECO:0000256" key="8">
    <source>
        <dbReference type="ARBA" id="ARBA00022670"/>
    </source>
</evidence>
<evidence type="ECO:0000256" key="19">
    <source>
        <dbReference type="ARBA" id="ARBA00045912"/>
    </source>
</evidence>
<dbReference type="Pfam" id="PF00227">
    <property type="entry name" value="Proteasome"/>
    <property type="match status" value="1"/>
</dbReference>
<keyword evidence="15 21" id="KW-0472">Membrane</keyword>
<name>A0A0V1JU07_TRIPS</name>
<dbReference type="EC" id="3.4.25.1" evidence="6"/>
<keyword evidence="13" id="KW-0647">Proteasome</keyword>
<organism evidence="22 23">
    <name type="scientific">Trichinella pseudospiralis</name>
    <name type="common">Parasitic roundworm</name>
    <dbReference type="NCBI Taxonomy" id="6337"/>
    <lineage>
        <taxon>Eukaryota</taxon>
        <taxon>Metazoa</taxon>
        <taxon>Ecdysozoa</taxon>
        <taxon>Nematoda</taxon>
        <taxon>Enoplea</taxon>
        <taxon>Dorylaimia</taxon>
        <taxon>Trichinellida</taxon>
        <taxon>Trichinellidae</taxon>
        <taxon>Trichinella</taxon>
    </lineage>
</organism>
<dbReference type="GO" id="GO:0004298">
    <property type="term" value="F:threonine-type endopeptidase activity"/>
    <property type="evidence" value="ECO:0007669"/>
    <property type="project" value="UniProtKB-KW"/>
</dbReference>
<dbReference type="GO" id="GO:0005789">
    <property type="term" value="C:endoplasmic reticulum membrane"/>
    <property type="evidence" value="ECO:0007669"/>
    <property type="project" value="UniProtKB-SubCell"/>
</dbReference>
<evidence type="ECO:0000256" key="15">
    <source>
        <dbReference type="ARBA" id="ARBA00023136"/>
    </source>
</evidence>
<feature type="transmembrane region" description="Helical" evidence="21">
    <location>
        <begin position="162"/>
        <end position="179"/>
    </location>
</feature>
<dbReference type="AlphaFoldDB" id="A0A0V1JU07"/>
<evidence type="ECO:0000256" key="4">
    <source>
        <dbReference type="ARBA" id="ARBA00004922"/>
    </source>
</evidence>
<dbReference type="Proteomes" id="UP000054826">
    <property type="component" value="Unassembled WGS sequence"/>
</dbReference>
<keyword evidence="7" id="KW-0963">Cytoplasm</keyword>
<comment type="subcellular location">
    <subcellularLocation>
        <location evidence="3">Endoplasmic reticulum membrane</location>
        <topology evidence="3">Multi-pass membrane protein</topology>
    </subcellularLocation>
    <subcellularLocation>
        <location evidence="2">Nucleus</location>
    </subcellularLocation>
</comment>
<feature type="transmembrane region" description="Helical" evidence="21">
    <location>
        <begin position="467"/>
        <end position="488"/>
    </location>
</feature>
<sequence length="838" mass="94508">MSTTESSQNDVGIFLKTTSYNVLLQVAFRSLTFLVNAILLHLIPISLLGVVNVRLMLLYGTVYYFSREPFRRSCLQREENSLRIQTINVMWLCPAVSFCLSLLCTFIWVFLLRDPNEDTSTKYYGISACMYALSTVIETFAEPLCIIAQNLKQFHVKMTFEAIQMIIRQFFSLLLVYFFPNLSLLAFAFGMIVSSSAYAVLYYLYFLNGFYKPKDRQVNEPPNELNAAVSVFPQFSKGFDNETLTLVYGFWKHGMIKQFLTEGERYVMTFFNLLNFRDQGVFDVVSNLGSLVARIVLAPLEENAYIYFSQHLIRGMPVKAQPKEEFAVVHDTFSNLLKLVSLIGLTSVVFGQAYSYPLLKLYGGRSLIIASGPSLLRMYSFYVFLIALNGITECFMFSIMRLKEVDRHKLWLFYFCLVFLFSAVLLCQLFGSIGFIMANCINMIFRVAYSCWFIARFYREKDSSLSCALWNIIPSFHILGVMLISLFATSISSVIFCCDGFFNTAAHIVIGGLLFTLLFGSVYNSEPQLIIFAKKFMIKSKQEKIFCKLENSQLLRCTCSQTMQRNTNYSILTLVMKEAYRNFINLPIIITLIKRIDIQLHTICKVEVQLEITMTDAKLLAASGVPAYYPHEKISDGTTLVACEFEHGVMIAADTRTSSGSLVVSRVSNKISPVSEYICCMRSGSSADTQAVADIAKYQISVYEMEHKCNISVSIAAEIFRSICYRYRNDITAGIIVCGWDSVNGGQIYSIPISGMIMKQCWTAGGSGSVYAIGYLDTNFKPNMTEEEAKNFIQKALAIAITRDGSSGGCIRLCSITEKGIEHSLIPADQVADLLNTS</sequence>
<feature type="active site" description="Nucleophile" evidence="20">
    <location>
        <position position="638"/>
    </location>
</feature>
<feature type="transmembrane region" description="Helical" evidence="21">
    <location>
        <begin position="339"/>
        <end position="359"/>
    </location>
</feature>